<sequence length="143" mass="15432">MAGSEMTATDIINAIGTHLSNQKVAYWPGLTGTYPTATTIPPVFAKRLPPTPVTAFAINVYHITPPAPDETVWRYRVQIRSRAPLNADANADKALNVLHAIHNQTLGGVHVARVLHESTAQLGADPSTGVDERTDNYLLEVTP</sequence>
<accession>A0A2I1I7B1</accession>
<organism evidence="1 2">
    <name type="scientific">Schaalia turicensis</name>
    <dbReference type="NCBI Taxonomy" id="131111"/>
    <lineage>
        <taxon>Bacteria</taxon>
        <taxon>Bacillati</taxon>
        <taxon>Actinomycetota</taxon>
        <taxon>Actinomycetes</taxon>
        <taxon>Actinomycetales</taxon>
        <taxon>Actinomycetaceae</taxon>
        <taxon>Schaalia</taxon>
    </lineage>
</organism>
<reference evidence="1 2" key="1">
    <citation type="submission" date="2017-12" db="EMBL/GenBank/DDBJ databases">
        <title>Phylogenetic diversity of female urinary microbiome.</title>
        <authorList>
            <person name="Thomas-White K."/>
            <person name="Wolfe A.J."/>
        </authorList>
    </citation>
    <scope>NUCLEOTIDE SEQUENCE [LARGE SCALE GENOMIC DNA]</scope>
    <source>
        <strain evidence="1 2">UMB0250</strain>
    </source>
</reference>
<name>A0A2I1I7B1_9ACTO</name>
<protein>
    <recommendedName>
        <fullName evidence="3">DUF3168 domain-containing protein</fullName>
    </recommendedName>
</protein>
<evidence type="ECO:0000313" key="2">
    <source>
        <dbReference type="Proteomes" id="UP000234545"/>
    </source>
</evidence>
<comment type="caution">
    <text evidence="1">The sequence shown here is derived from an EMBL/GenBank/DDBJ whole genome shotgun (WGS) entry which is preliminary data.</text>
</comment>
<dbReference type="EMBL" id="PKKJ01000001">
    <property type="protein sequence ID" value="PKY66983.1"/>
    <property type="molecule type" value="Genomic_DNA"/>
</dbReference>
<dbReference type="Proteomes" id="UP000234545">
    <property type="component" value="Unassembled WGS sequence"/>
</dbReference>
<gene>
    <name evidence="1" type="ORF">CYJ25_01715</name>
</gene>
<evidence type="ECO:0000313" key="1">
    <source>
        <dbReference type="EMBL" id="PKY66983.1"/>
    </source>
</evidence>
<evidence type="ECO:0008006" key="3">
    <source>
        <dbReference type="Google" id="ProtNLM"/>
    </source>
</evidence>
<dbReference type="AlphaFoldDB" id="A0A2I1I7B1"/>
<proteinExistence type="predicted"/>